<dbReference type="OrthoDB" id="5908931at2759"/>
<dbReference type="AlphaFoldDB" id="A0A8S9Z884"/>
<feature type="non-terminal residue" evidence="2">
    <location>
        <position position="384"/>
    </location>
</feature>
<evidence type="ECO:0000313" key="3">
    <source>
        <dbReference type="Proteomes" id="UP000605970"/>
    </source>
</evidence>
<proteinExistence type="predicted"/>
<evidence type="ECO:0000256" key="1">
    <source>
        <dbReference type="SAM" id="Coils"/>
    </source>
</evidence>
<feature type="coiled-coil region" evidence="1">
    <location>
        <begin position="49"/>
        <end position="79"/>
    </location>
</feature>
<dbReference type="EMBL" id="JABEBT010000236">
    <property type="protein sequence ID" value="KAF7623512.1"/>
    <property type="molecule type" value="Genomic_DNA"/>
</dbReference>
<comment type="caution">
    <text evidence="2">The sequence shown here is derived from an EMBL/GenBank/DDBJ whole genome shotgun (WGS) entry which is preliminary data.</text>
</comment>
<organism evidence="2 3">
    <name type="scientific">Meloidogyne graminicola</name>
    <dbReference type="NCBI Taxonomy" id="189291"/>
    <lineage>
        <taxon>Eukaryota</taxon>
        <taxon>Metazoa</taxon>
        <taxon>Ecdysozoa</taxon>
        <taxon>Nematoda</taxon>
        <taxon>Chromadorea</taxon>
        <taxon>Rhabditida</taxon>
        <taxon>Tylenchina</taxon>
        <taxon>Tylenchomorpha</taxon>
        <taxon>Tylenchoidea</taxon>
        <taxon>Meloidogynidae</taxon>
        <taxon>Meloidogyninae</taxon>
        <taxon>Meloidogyne</taxon>
    </lineage>
</organism>
<evidence type="ECO:0000313" key="2">
    <source>
        <dbReference type="EMBL" id="KAF7623512.1"/>
    </source>
</evidence>
<name>A0A8S9Z884_9BILA</name>
<keyword evidence="3" id="KW-1185">Reference proteome</keyword>
<protein>
    <submittedName>
        <fullName evidence="2">Uncharacterized protein</fullName>
    </submittedName>
</protein>
<sequence>LPSIKSPINIKNNQLLQQQQQQQTLTNKELTIINRISKNKNVSQTSSDEKIQKRTIKTKENKINNVEQQQENKKHQQINQTNKTNNKTFNIKTSNKENINEFSDEKLRRQYISVSSSSSGEAITNDSDLFNDITRNNVFNIRRKTSTSEDEIGQQNKWKKHLYNENKNNNKINVLNSYDAEEETSAESEIPEWADEDEFGKCDIDEDFEQLATKSAQLFDASKGDDNNEDQQLFYLTNKIFTNNFDNENNLKLDSKISKNVQIEKLIEKLTNEYRERLLRIYKGESHFDIGLTLPSDLSPNIGGNEENEYLNFSNNVNNPENQLKRRSPGGDVKIKNKKIIEENKTTKNIQSGFLFNIEDPVWKPLSEYDGLPDWSKYINNKKE</sequence>
<dbReference type="Proteomes" id="UP000605970">
    <property type="component" value="Unassembled WGS sequence"/>
</dbReference>
<accession>A0A8S9Z884</accession>
<gene>
    <name evidence="2" type="ORF">Mgra_00010194</name>
</gene>
<keyword evidence="1" id="KW-0175">Coiled coil</keyword>
<reference evidence="2" key="1">
    <citation type="journal article" date="2020" name="Ecol. Evol.">
        <title>Genome structure and content of the rice root-knot nematode (Meloidogyne graminicola).</title>
        <authorList>
            <person name="Phan N.T."/>
            <person name="Danchin E.G.J."/>
            <person name="Klopp C."/>
            <person name="Perfus-Barbeoch L."/>
            <person name="Kozlowski D.K."/>
            <person name="Koutsovoulos G.D."/>
            <person name="Lopez-Roques C."/>
            <person name="Bouchez O."/>
            <person name="Zahm M."/>
            <person name="Besnard G."/>
            <person name="Bellafiore S."/>
        </authorList>
    </citation>
    <scope>NUCLEOTIDE SEQUENCE</scope>
    <source>
        <strain evidence="2">VN-18</strain>
    </source>
</reference>